<accession>A0A1I7VF07</accession>
<reference evidence="3" key="1">
    <citation type="submission" date="2012-04" db="EMBL/GenBank/DDBJ databases">
        <title>The Genome Sequence of Loa loa.</title>
        <authorList>
            <consortium name="The Broad Institute Genome Sequencing Platform"/>
            <consortium name="Broad Institute Genome Sequencing Center for Infectious Disease"/>
            <person name="Nutman T.B."/>
            <person name="Fink D.L."/>
            <person name="Russ C."/>
            <person name="Young S."/>
            <person name="Zeng Q."/>
            <person name="Gargeya S."/>
            <person name="Alvarado L."/>
            <person name="Berlin A."/>
            <person name="Chapman S.B."/>
            <person name="Chen Z."/>
            <person name="Freedman E."/>
            <person name="Gellesch M."/>
            <person name="Goldberg J."/>
            <person name="Griggs A."/>
            <person name="Gujja S."/>
            <person name="Heilman E.R."/>
            <person name="Heiman D."/>
            <person name="Howarth C."/>
            <person name="Mehta T."/>
            <person name="Neiman D."/>
            <person name="Pearson M."/>
            <person name="Roberts A."/>
            <person name="Saif S."/>
            <person name="Shea T."/>
            <person name="Shenoy N."/>
            <person name="Sisk P."/>
            <person name="Stolte C."/>
            <person name="Sykes S."/>
            <person name="White J."/>
            <person name="Yandava C."/>
            <person name="Haas B."/>
            <person name="Henn M.R."/>
            <person name="Nusbaum C."/>
            <person name="Birren B."/>
        </authorList>
    </citation>
    <scope>NUCLEOTIDE SEQUENCE [LARGE SCALE GENOMIC DNA]</scope>
</reference>
<feature type="compositionally biased region" description="Basic and acidic residues" evidence="2">
    <location>
        <begin position="189"/>
        <end position="206"/>
    </location>
</feature>
<dbReference type="WBParaSite" id="EN70_1827">
    <property type="protein sequence ID" value="EN70_1827"/>
    <property type="gene ID" value="EN70_1827"/>
</dbReference>
<name>A0A1I7VF07_LOALO</name>
<evidence type="ECO:0000313" key="4">
    <source>
        <dbReference type="WBParaSite" id="EN70_1827"/>
    </source>
</evidence>
<proteinExistence type="predicted"/>
<feature type="region of interest" description="Disordered" evidence="2">
    <location>
        <begin position="189"/>
        <end position="212"/>
    </location>
</feature>
<evidence type="ECO:0000256" key="2">
    <source>
        <dbReference type="SAM" id="MobiDB-lite"/>
    </source>
</evidence>
<keyword evidence="1" id="KW-0175">Coiled coil</keyword>
<reference evidence="4" key="2">
    <citation type="submission" date="2016-11" db="UniProtKB">
        <authorList>
            <consortium name="WormBaseParasite"/>
        </authorList>
    </citation>
    <scope>IDENTIFICATION</scope>
</reference>
<dbReference type="Proteomes" id="UP000095285">
    <property type="component" value="Unassembled WGS sequence"/>
</dbReference>
<organism evidence="3 4">
    <name type="scientific">Loa loa</name>
    <name type="common">Eye worm</name>
    <name type="synonym">Filaria loa</name>
    <dbReference type="NCBI Taxonomy" id="7209"/>
    <lineage>
        <taxon>Eukaryota</taxon>
        <taxon>Metazoa</taxon>
        <taxon>Ecdysozoa</taxon>
        <taxon>Nematoda</taxon>
        <taxon>Chromadorea</taxon>
        <taxon>Rhabditida</taxon>
        <taxon>Spirurina</taxon>
        <taxon>Spiruromorpha</taxon>
        <taxon>Filarioidea</taxon>
        <taxon>Onchocercidae</taxon>
        <taxon>Loa</taxon>
    </lineage>
</organism>
<sequence>MCNKDLTIRCGLNTLQFNSTQLSLTPTQLNLLQPKTTHAIQPDPNSTQPNTTQHIQFKAAQRILGSRSTTLVIFGYWSTSHSTIQKRKIHHRMLANSENPEIASLLGFLKREPVMLQTFQRFVSETIEFETLLMTRLEEAERRLEEFEGRNAPEEMKEGSALEEPRTRMIKISVPATHTALDTVIPEAFHPEDLGDLPEQLRRELELPEAES</sequence>
<evidence type="ECO:0000313" key="3">
    <source>
        <dbReference type="Proteomes" id="UP000095285"/>
    </source>
</evidence>
<protein>
    <submittedName>
        <fullName evidence="4">Uncharacterized protein</fullName>
    </submittedName>
</protein>
<feature type="coiled-coil region" evidence="1">
    <location>
        <begin position="130"/>
        <end position="157"/>
    </location>
</feature>
<keyword evidence="3" id="KW-1185">Reference proteome</keyword>
<dbReference type="AlphaFoldDB" id="A0A1I7VF07"/>
<evidence type="ECO:0000256" key="1">
    <source>
        <dbReference type="SAM" id="Coils"/>
    </source>
</evidence>